<dbReference type="InterPro" id="IPR031926">
    <property type="entry name" value="TMEM135_N"/>
</dbReference>
<evidence type="ECO:0000256" key="1">
    <source>
        <dbReference type="ARBA" id="ARBA00004127"/>
    </source>
</evidence>
<evidence type="ECO:0000313" key="8">
    <source>
        <dbReference type="EMBL" id="KAI6652310.1"/>
    </source>
</evidence>
<keyword evidence="3 6" id="KW-0812">Transmembrane</keyword>
<evidence type="ECO:0000313" key="9">
    <source>
        <dbReference type="Proteomes" id="UP001165289"/>
    </source>
</evidence>
<proteinExistence type="inferred from homology"/>
<dbReference type="Proteomes" id="UP001165289">
    <property type="component" value="Unassembled WGS sequence"/>
</dbReference>
<comment type="similarity">
    <text evidence="2">Belongs to the TMEM135 family.</text>
</comment>
<organism evidence="8 9">
    <name type="scientific">Oopsacas minuta</name>
    <dbReference type="NCBI Taxonomy" id="111878"/>
    <lineage>
        <taxon>Eukaryota</taxon>
        <taxon>Metazoa</taxon>
        <taxon>Porifera</taxon>
        <taxon>Hexactinellida</taxon>
        <taxon>Hexasterophora</taxon>
        <taxon>Lyssacinosida</taxon>
        <taxon>Leucopsacidae</taxon>
        <taxon>Oopsacas</taxon>
    </lineage>
</organism>
<reference evidence="8 9" key="1">
    <citation type="journal article" date="2023" name="BMC Biol.">
        <title>The compact genome of the sponge Oopsacas minuta (Hexactinellida) is lacking key metazoan core genes.</title>
        <authorList>
            <person name="Santini S."/>
            <person name="Schenkelaars Q."/>
            <person name="Jourda C."/>
            <person name="Duchesne M."/>
            <person name="Belahbib H."/>
            <person name="Rocher C."/>
            <person name="Selva M."/>
            <person name="Riesgo A."/>
            <person name="Vervoort M."/>
            <person name="Leys S.P."/>
            <person name="Kodjabachian L."/>
            <person name="Le Bivic A."/>
            <person name="Borchiellini C."/>
            <person name="Claverie J.M."/>
            <person name="Renard E."/>
        </authorList>
    </citation>
    <scope>NUCLEOTIDE SEQUENCE [LARGE SCALE GENOMIC DNA]</scope>
    <source>
        <strain evidence="8">SPO-2</strain>
    </source>
</reference>
<dbReference type="Pfam" id="PF15982">
    <property type="entry name" value="TMEM135_C_rich"/>
    <property type="match status" value="1"/>
</dbReference>
<keyword evidence="5 6" id="KW-0472">Membrane</keyword>
<keyword evidence="4 6" id="KW-1133">Transmembrane helix</keyword>
<feature type="domain" description="Transmembrane protein 135 N-terminal" evidence="7">
    <location>
        <begin position="16"/>
        <end position="143"/>
    </location>
</feature>
<evidence type="ECO:0000256" key="6">
    <source>
        <dbReference type="SAM" id="Phobius"/>
    </source>
</evidence>
<comment type="caution">
    <text evidence="8">The sequence shown here is derived from an EMBL/GenBank/DDBJ whole genome shotgun (WGS) entry which is preliminary data.</text>
</comment>
<keyword evidence="9" id="KW-1185">Reference proteome</keyword>
<sequence>MILSTLRDLSSRYEGNCQEITHPDQSSCIKSNIINIWYVNIQCLKLYVPFFLLIHAIQGNFSLKSLVKDVSRSSLFLTINCAGQNVVCCLLYNILGVMYKCNLSINTTIISSLLAYPIETRSRQRILMPYALSIFVETIVRVFVSRNYLPSIPYLDVLLFMLASGKICGRLSTPVSHRGFNDTIFSLLTNPMDILRRNFFPFYRILSFYLHKFLPNSNILKIPILLTGGCVWGLLIGLSYNIVTLIISKVSKLLSGSKEEKRSKRFNFHIPILLAAYIGLFQICKHILRNVTPLSDTISGLLAGSAISIYRFPSLSLYLFIKELLSLSKTLMHSGYLPRIPYFNYILYVISSAIQFHCVVFEHDNVNPGYMRFLTTYSGSIIPNLQKYF</sequence>
<feature type="transmembrane region" description="Helical" evidence="6">
    <location>
        <begin position="130"/>
        <end position="149"/>
    </location>
</feature>
<dbReference type="PANTHER" id="PTHR12459">
    <property type="entry name" value="TRANSMEMBRANE PROTEIN 135-RELATED"/>
    <property type="match status" value="1"/>
</dbReference>
<feature type="transmembrane region" description="Helical" evidence="6">
    <location>
        <begin position="222"/>
        <end position="247"/>
    </location>
</feature>
<accession>A0AAV7JV94</accession>
<feature type="transmembrane region" description="Helical" evidence="6">
    <location>
        <begin position="46"/>
        <end position="63"/>
    </location>
</feature>
<dbReference type="AlphaFoldDB" id="A0AAV7JV94"/>
<feature type="transmembrane region" description="Helical" evidence="6">
    <location>
        <begin position="268"/>
        <end position="288"/>
    </location>
</feature>
<comment type="subcellular location">
    <subcellularLocation>
        <location evidence="1">Endomembrane system</location>
        <topology evidence="1">Multi-pass membrane protein</topology>
    </subcellularLocation>
</comment>
<feature type="transmembrane region" description="Helical" evidence="6">
    <location>
        <begin position="300"/>
        <end position="321"/>
    </location>
</feature>
<feature type="transmembrane region" description="Helical" evidence="6">
    <location>
        <begin position="342"/>
        <end position="362"/>
    </location>
</feature>
<evidence type="ECO:0000259" key="7">
    <source>
        <dbReference type="Pfam" id="PF15982"/>
    </source>
</evidence>
<dbReference type="PANTHER" id="PTHR12459:SF15">
    <property type="entry name" value="TRANSMEMBRANE PROTEIN 135"/>
    <property type="match status" value="1"/>
</dbReference>
<evidence type="ECO:0000256" key="3">
    <source>
        <dbReference type="ARBA" id="ARBA00022692"/>
    </source>
</evidence>
<gene>
    <name evidence="8" type="ORF">LOD99_7325</name>
</gene>
<evidence type="ECO:0000256" key="4">
    <source>
        <dbReference type="ARBA" id="ARBA00022989"/>
    </source>
</evidence>
<dbReference type="EMBL" id="JAKMXF010000299">
    <property type="protein sequence ID" value="KAI6652310.1"/>
    <property type="molecule type" value="Genomic_DNA"/>
</dbReference>
<dbReference type="GO" id="GO:0012505">
    <property type="term" value="C:endomembrane system"/>
    <property type="evidence" value="ECO:0007669"/>
    <property type="project" value="UniProtKB-SubCell"/>
</dbReference>
<evidence type="ECO:0000256" key="2">
    <source>
        <dbReference type="ARBA" id="ARBA00008924"/>
    </source>
</evidence>
<evidence type="ECO:0000256" key="5">
    <source>
        <dbReference type="ARBA" id="ARBA00023136"/>
    </source>
</evidence>
<feature type="transmembrane region" description="Helical" evidence="6">
    <location>
        <begin position="75"/>
        <end position="95"/>
    </location>
</feature>
<protein>
    <submittedName>
        <fullName evidence="8">Membrane protein</fullName>
    </submittedName>
</protein>
<name>A0AAV7JV94_9METZ</name>
<dbReference type="InterPro" id="IPR026749">
    <property type="entry name" value="Tmem135"/>
</dbReference>